<dbReference type="GO" id="GO:0006412">
    <property type="term" value="P:translation"/>
    <property type="evidence" value="ECO:0007669"/>
    <property type="project" value="InterPro"/>
</dbReference>
<dbReference type="PANTHER" id="PTHR11620">
    <property type="entry name" value="60S RIBOSOMAL PROTEIN L23A"/>
    <property type="match status" value="1"/>
</dbReference>
<feature type="compositionally biased region" description="Basic and acidic residues" evidence="4">
    <location>
        <begin position="1"/>
        <end position="10"/>
    </location>
</feature>
<reference evidence="6" key="2">
    <citation type="submission" date="2025-08" db="UniProtKB">
        <authorList>
            <consortium name="Ensembl"/>
        </authorList>
    </citation>
    <scope>IDENTIFICATION</scope>
</reference>
<organism evidence="6 7">
    <name type="scientific">Myotis lucifugus</name>
    <name type="common">Little brown bat</name>
    <dbReference type="NCBI Taxonomy" id="59463"/>
    <lineage>
        <taxon>Eukaryota</taxon>
        <taxon>Metazoa</taxon>
        <taxon>Chordata</taxon>
        <taxon>Craniata</taxon>
        <taxon>Vertebrata</taxon>
        <taxon>Euteleostomi</taxon>
        <taxon>Mammalia</taxon>
        <taxon>Eutheria</taxon>
        <taxon>Laurasiatheria</taxon>
        <taxon>Chiroptera</taxon>
        <taxon>Yangochiroptera</taxon>
        <taxon>Vespertilionidae</taxon>
        <taxon>Myotis</taxon>
    </lineage>
</organism>
<protein>
    <recommendedName>
        <fullName evidence="5">Large ribosomal subunit protein uL23 N-terminal domain-containing protein</fullName>
    </recommendedName>
</protein>
<evidence type="ECO:0000256" key="2">
    <source>
        <dbReference type="ARBA" id="ARBA00022980"/>
    </source>
</evidence>
<proteinExistence type="inferred from homology"/>
<name>G1PZF5_MYOLU</name>
<evidence type="ECO:0000256" key="1">
    <source>
        <dbReference type="ARBA" id="ARBA00006700"/>
    </source>
</evidence>
<dbReference type="Proteomes" id="UP000001074">
    <property type="component" value="Unassembled WGS sequence"/>
</dbReference>
<evidence type="ECO:0000313" key="7">
    <source>
        <dbReference type="Proteomes" id="UP000001074"/>
    </source>
</evidence>
<evidence type="ECO:0000256" key="3">
    <source>
        <dbReference type="ARBA" id="ARBA00023274"/>
    </source>
</evidence>
<feature type="region of interest" description="Disordered" evidence="4">
    <location>
        <begin position="1"/>
        <end position="77"/>
    </location>
</feature>
<keyword evidence="7" id="KW-1185">Reference proteome</keyword>
<feature type="compositionally biased region" description="Basic residues" evidence="4">
    <location>
        <begin position="56"/>
        <end position="69"/>
    </location>
</feature>
<keyword evidence="3" id="KW-0687">Ribonucleoprotein</keyword>
<dbReference type="GeneTree" id="ENSGT00950000182901"/>
<dbReference type="STRING" id="59463.ENSMLUP00000016837"/>
<dbReference type="InterPro" id="IPR012678">
    <property type="entry name" value="Ribosomal_uL23/eL15/eS24_sf"/>
</dbReference>
<dbReference type="InterPro" id="IPR013025">
    <property type="entry name" value="Ribosomal_uL23-like"/>
</dbReference>
<evidence type="ECO:0000256" key="4">
    <source>
        <dbReference type="SAM" id="MobiDB-lite"/>
    </source>
</evidence>
<dbReference type="AlphaFoldDB" id="G1PZF5"/>
<dbReference type="OMA" id="KTEDHNA"/>
<dbReference type="InterPro" id="IPR005633">
    <property type="entry name" value="Ribosomal_uL23_N"/>
</dbReference>
<dbReference type="eggNOG" id="KOG1751">
    <property type="taxonomic scope" value="Eukaryota"/>
</dbReference>
<dbReference type="GO" id="GO:0003735">
    <property type="term" value="F:structural constituent of ribosome"/>
    <property type="evidence" value="ECO:0007669"/>
    <property type="project" value="InterPro"/>
</dbReference>
<feature type="compositionally biased region" description="Basic residues" evidence="4">
    <location>
        <begin position="16"/>
        <end position="28"/>
    </location>
</feature>
<reference evidence="6 7" key="1">
    <citation type="journal article" date="2011" name="Nature">
        <title>A high-resolution map of human evolutionary constraint using 29 mammals.</title>
        <authorList>
            <person name="Lindblad-Toh K."/>
            <person name="Garber M."/>
            <person name="Zuk O."/>
            <person name="Lin M.F."/>
            <person name="Parker B.J."/>
            <person name="Washietl S."/>
            <person name="Kheradpour P."/>
            <person name="Ernst J."/>
            <person name="Jordan G."/>
            <person name="Mauceli E."/>
            <person name="Ward L.D."/>
            <person name="Lowe C.B."/>
            <person name="Holloway A.K."/>
            <person name="Clamp M."/>
            <person name="Gnerre S."/>
            <person name="Alfoldi J."/>
            <person name="Beal K."/>
            <person name="Chang J."/>
            <person name="Clawson H."/>
            <person name="Cuff J."/>
            <person name="Di Palma F."/>
            <person name="Fitzgerald S."/>
            <person name="Flicek P."/>
            <person name="Guttman M."/>
            <person name="Hubisz M.J."/>
            <person name="Jaffe D.B."/>
            <person name="Jungreis I."/>
            <person name="Kent W.J."/>
            <person name="Kostka D."/>
            <person name="Lara M."/>
            <person name="Martins A.L."/>
            <person name="Massingham T."/>
            <person name="Moltke I."/>
            <person name="Raney B.J."/>
            <person name="Rasmussen M.D."/>
            <person name="Robinson J."/>
            <person name="Stark A."/>
            <person name="Vilella A.J."/>
            <person name="Wen J."/>
            <person name="Xie X."/>
            <person name="Zody M.C."/>
            <person name="Baldwin J."/>
            <person name="Bloom T."/>
            <person name="Chin C.W."/>
            <person name="Heiman D."/>
            <person name="Nicol R."/>
            <person name="Nusbaum C."/>
            <person name="Young S."/>
            <person name="Wilkinson J."/>
            <person name="Worley K.C."/>
            <person name="Kovar C.L."/>
            <person name="Muzny D.M."/>
            <person name="Gibbs R.A."/>
            <person name="Cree A."/>
            <person name="Dihn H.H."/>
            <person name="Fowler G."/>
            <person name="Jhangiani S."/>
            <person name="Joshi V."/>
            <person name="Lee S."/>
            <person name="Lewis L.R."/>
            <person name="Nazareth L.V."/>
            <person name="Okwuonu G."/>
            <person name="Santibanez J."/>
            <person name="Warren W.C."/>
            <person name="Mardis E.R."/>
            <person name="Weinstock G.M."/>
            <person name="Wilson R.K."/>
            <person name="Delehaunty K."/>
            <person name="Dooling D."/>
            <person name="Fronik C."/>
            <person name="Fulton L."/>
            <person name="Fulton B."/>
            <person name="Graves T."/>
            <person name="Minx P."/>
            <person name="Sodergren E."/>
            <person name="Birney E."/>
            <person name="Margulies E.H."/>
            <person name="Herrero J."/>
            <person name="Green E.D."/>
            <person name="Haussler D."/>
            <person name="Siepel A."/>
            <person name="Goldman N."/>
            <person name="Pollard K.S."/>
            <person name="Pedersen J.S."/>
            <person name="Lander E.S."/>
            <person name="Kellis M."/>
        </authorList>
    </citation>
    <scope>NUCLEOTIDE SEQUENCE [LARGE SCALE GENOMIC DNA]</scope>
</reference>
<dbReference type="Ensembl" id="ENSMLUT00000000060.2">
    <property type="protein sequence ID" value="ENSMLUP00000016837.1"/>
    <property type="gene ID" value="ENSMLUG00000000060.2"/>
</dbReference>
<accession>G1PZF5</accession>
<feature type="domain" description="Large ribosomal subunit protein uL23 N-terminal" evidence="5">
    <location>
        <begin position="19"/>
        <end position="74"/>
    </location>
</feature>
<dbReference type="Pfam" id="PF03939">
    <property type="entry name" value="Ribosomal_L23eN"/>
    <property type="match status" value="1"/>
</dbReference>
<dbReference type="InParanoid" id="G1PZF5"/>
<reference evidence="6" key="3">
    <citation type="submission" date="2025-09" db="UniProtKB">
        <authorList>
            <consortium name="Ensembl"/>
        </authorList>
    </citation>
    <scope>IDENTIFICATION</scope>
</reference>
<sequence length="150" mass="17053">ISPKASHEEAPVPPKAKVKAKALKAKKAVMKDVPSHKKRKKKRRKMIYTSPTFLLPKRRQLPKQPKHPGKSAPRGNKLDHYAIIKFPLTTESAMKTEDHNALFMADVKADKHQIKRAVEKLYRPDGEKKVYVQLVPDNDALDVVNKMESS</sequence>
<dbReference type="EMBL" id="AAPE02072507">
    <property type="status" value="NOT_ANNOTATED_CDS"/>
    <property type="molecule type" value="Genomic_DNA"/>
</dbReference>
<comment type="similarity">
    <text evidence="1">Belongs to the universal ribosomal protein uL23 family.</text>
</comment>
<feature type="compositionally biased region" description="Basic residues" evidence="4">
    <location>
        <begin position="36"/>
        <end position="46"/>
    </location>
</feature>
<evidence type="ECO:0000259" key="5">
    <source>
        <dbReference type="Pfam" id="PF03939"/>
    </source>
</evidence>
<evidence type="ECO:0000313" key="6">
    <source>
        <dbReference type="Ensembl" id="ENSMLUP00000016837.1"/>
    </source>
</evidence>
<dbReference type="GO" id="GO:0044391">
    <property type="term" value="C:ribosomal subunit"/>
    <property type="evidence" value="ECO:0007669"/>
    <property type="project" value="UniProtKB-ARBA"/>
</dbReference>
<dbReference type="HOGENOM" id="CLU_037562_0_2_1"/>
<keyword evidence="2" id="KW-0689">Ribosomal protein</keyword>
<dbReference type="InterPro" id="IPR012677">
    <property type="entry name" value="Nucleotide-bd_a/b_plait_sf"/>
</dbReference>
<dbReference type="Gene3D" id="3.30.70.330">
    <property type="match status" value="1"/>
</dbReference>
<dbReference type="SUPFAM" id="SSF54189">
    <property type="entry name" value="Ribosomal proteins S24e, L23 and L15e"/>
    <property type="match status" value="1"/>
</dbReference>